<feature type="region of interest" description="Disordered" evidence="1">
    <location>
        <begin position="31"/>
        <end position="62"/>
    </location>
</feature>
<evidence type="ECO:0000313" key="3">
    <source>
        <dbReference type="Proteomes" id="UP000288805"/>
    </source>
</evidence>
<gene>
    <name evidence="2" type="ORF">CK203_039132</name>
</gene>
<protein>
    <submittedName>
        <fullName evidence="2">Uncharacterized protein</fullName>
    </submittedName>
</protein>
<feature type="compositionally biased region" description="Basic and acidic residues" evidence="1">
    <location>
        <begin position="31"/>
        <end position="51"/>
    </location>
</feature>
<accession>A0A438IFN1</accession>
<sequence>MEIKSDVGKFVWLITIVYGCFQLERFHEDWKEGEGKKGEIRPPKLKTEDPNKSYVQRPVKRG</sequence>
<evidence type="ECO:0000256" key="1">
    <source>
        <dbReference type="SAM" id="MobiDB-lite"/>
    </source>
</evidence>
<evidence type="ECO:0000313" key="2">
    <source>
        <dbReference type="EMBL" id="RVW95541.1"/>
    </source>
</evidence>
<organism evidence="2 3">
    <name type="scientific">Vitis vinifera</name>
    <name type="common">Grape</name>
    <dbReference type="NCBI Taxonomy" id="29760"/>
    <lineage>
        <taxon>Eukaryota</taxon>
        <taxon>Viridiplantae</taxon>
        <taxon>Streptophyta</taxon>
        <taxon>Embryophyta</taxon>
        <taxon>Tracheophyta</taxon>
        <taxon>Spermatophyta</taxon>
        <taxon>Magnoliopsida</taxon>
        <taxon>eudicotyledons</taxon>
        <taxon>Gunneridae</taxon>
        <taxon>Pentapetalae</taxon>
        <taxon>rosids</taxon>
        <taxon>Vitales</taxon>
        <taxon>Vitaceae</taxon>
        <taxon>Viteae</taxon>
        <taxon>Vitis</taxon>
    </lineage>
</organism>
<reference evidence="2 3" key="1">
    <citation type="journal article" date="2018" name="PLoS Genet.">
        <title>Population sequencing reveals clonal diversity and ancestral inbreeding in the grapevine cultivar Chardonnay.</title>
        <authorList>
            <person name="Roach M.J."/>
            <person name="Johnson D.L."/>
            <person name="Bohlmann J."/>
            <person name="van Vuuren H.J."/>
            <person name="Jones S.J."/>
            <person name="Pretorius I.S."/>
            <person name="Schmidt S.A."/>
            <person name="Borneman A.R."/>
        </authorList>
    </citation>
    <scope>NUCLEOTIDE SEQUENCE [LARGE SCALE GENOMIC DNA]</scope>
    <source>
        <strain evidence="3">cv. Chardonnay</strain>
        <tissue evidence="2">Leaf</tissue>
    </source>
</reference>
<dbReference type="Proteomes" id="UP000288805">
    <property type="component" value="Unassembled WGS sequence"/>
</dbReference>
<name>A0A438IFN1_VITVI</name>
<dbReference type="AlphaFoldDB" id="A0A438IFN1"/>
<comment type="caution">
    <text evidence="2">The sequence shown here is derived from an EMBL/GenBank/DDBJ whole genome shotgun (WGS) entry which is preliminary data.</text>
</comment>
<dbReference type="PROSITE" id="PS51257">
    <property type="entry name" value="PROKAR_LIPOPROTEIN"/>
    <property type="match status" value="1"/>
</dbReference>
<proteinExistence type="predicted"/>
<dbReference type="EMBL" id="QGNW01000113">
    <property type="protein sequence ID" value="RVW95541.1"/>
    <property type="molecule type" value="Genomic_DNA"/>
</dbReference>